<evidence type="ECO:0000313" key="2">
    <source>
        <dbReference type="Proteomes" id="UP000703269"/>
    </source>
</evidence>
<dbReference type="Gene3D" id="3.80.10.10">
    <property type="entry name" value="Ribonuclease Inhibitor"/>
    <property type="match status" value="1"/>
</dbReference>
<dbReference type="AlphaFoldDB" id="A0A9P3GBE4"/>
<keyword evidence="2" id="KW-1185">Reference proteome</keyword>
<evidence type="ECO:0000313" key="1">
    <source>
        <dbReference type="EMBL" id="GJE91681.1"/>
    </source>
</evidence>
<protein>
    <recommendedName>
        <fullName evidence="3">F-box domain-containing protein</fullName>
    </recommendedName>
</protein>
<evidence type="ECO:0008006" key="3">
    <source>
        <dbReference type="Google" id="ProtNLM"/>
    </source>
</evidence>
<proteinExistence type="predicted"/>
<sequence length="396" mass="43468">MDVNSRVDHHGRPKLSSKTGPVLRLPAELVYHVLDEIASERNSELRQQSLAYCTLTCQAWLHYASKLFLANVDVDRWDVASCRWVTLSALLDAAEKSPRLQRYVTSISENLESLCMVTLEEVQKTLPNVHSLTIRSQRRPEHALAVRPLSTPIHTLELAGMRADAFAPSLLPFASVEHLRLVQPHGYTFGFSRPAPLAKKIRVRRVSFEDMGLGARDPFLVLQGLLDPSALRSVSLHHRDDACAWYHGDAILEGLDAFLGHAGQGITALSLDAAHFRRGDRAIPALKCCTNLESLTLTMPATPTISPTALDAACAAVLSDTSASLRRLRLVFTPAVFDAWPGIKGTSAVTTALQKCAMLQRVVFVGAVSGQLGDKARARIHAILPGRLRSRFDIEI</sequence>
<organism evidence="1 2">
    <name type="scientific">Phanerochaete sordida</name>
    <dbReference type="NCBI Taxonomy" id="48140"/>
    <lineage>
        <taxon>Eukaryota</taxon>
        <taxon>Fungi</taxon>
        <taxon>Dikarya</taxon>
        <taxon>Basidiomycota</taxon>
        <taxon>Agaricomycotina</taxon>
        <taxon>Agaricomycetes</taxon>
        <taxon>Polyporales</taxon>
        <taxon>Phanerochaetaceae</taxon>
        <taxon>Phanerochaete</taxon>
    </lineage>
</organism>
<name>A0A9P3GBE4_9APHY</name>
<gene>
    <name evidence="1" type="ORF">PsYK624_078310</name>
</gene>
<reference evidence="1 2" key="1">
    <citation type="submission" date="2021-08" db="EMBL/GenBank/DDBJ databases">
        <title>Draft Genome Sequence of Phanerochaete sordida strain YK-624.</title>
        <authorList>
            <person name="Mori T."/>
            <person name="Dohra H."/>
            <person name="Suzuki T."/>
            <person name="Kawagishi H."/>
            <person name="Hirai H."/>
        </authorList>
    </citation>
    <scope>NUCLEOTIDE SEQUENCE [LARGE SCALE GENOMIC DNA]</scope>
    <source>
        <strain evidence="1 2">YK-624</strain>
    </source>
</reference>
<dbReference type="SUPFAM" id="SSF52047">
    <property type="entry name" value="RNI-like"/>
    <property type="match status" value="1"/>
</dbReference>
<dbReference type="Proteomes" id="UP000703269">
    <property type="component" value="Unassembled WGS sequence"/>
</dbReference>
<accession>A0A9P3GBE4</accession>
<dbReference type="InterPro" id="IPR032675">
    <property type="entry name" value="LRR_dom_sf"/>
</dbReference>
<dbReference type="EMBL" id="BPQB01000022">
    <property type="protein sequence ID" value="GJE91681.1"/>
    <property type="molecule type" value="Genomic_DNA"/>
</dbReference>
<comment type="caution">
    <text evidence="1">The sequence shown here is derived from an EMBL/GenBank/DDBJ whole genome shotgun (WGS) entry which is preliminary data.</text>
</comment>